<dbReference type="EMBL" id="JADGJH010000626">
    <property type="protein sequence ID" value="KAJ3125181.1"/>
    <property type="molecule type" value="Genomic_DNA"/>
</dbReference>
<gene>
    <name evidence="5" type="ORF">HK100_010940</name>
</gene>
<dbReference type="Pfam" id="PF00013">
    <property type="entry name" value="KH_1"/>
    <property type="match status" value="3"/>
</dbReference>
<dbReference type="InterPro" id="IPR004088">
    <property type="entry name" value="KH_dom_type_1"/>
</dbReference>
<evidence type="ECO:0000313" key="6">
    <source>
        <dbReference type="Proteomes" id="UP001211907"/>
    </source>
</evidence>
<feature type="non-terminal residue" evidence="5">
    <location>
        <position position="1"/>
    </location>
</feature>
<dbReference type="PROSITE" id="PS50084">
    <property type="entry name" value="KH_TYPE_1"/>
    <property type="match status" value="3"/>
</dbReference>
<evidence type="ECO:0000256" key="3">
    <source>
        <dbReference type="SAM" id="MobiDB-lite"/>
    </source>
</evidence>
<evidence type="ECO:0000259" key="4">
    <source>
        <dbReference type="SMART" id="SM00322"/>
    </source>
</evidence>
<proteinExistence type="predicted"/>
<organism evidence="5 6">
    <name type="scientific">Physocladia obscura</name>
    <dbReference type="NCBI Taxonomy" id="109957"/>
    <lineage>
        <taxon>Eukaryota</taxon>
        <taxon>Fungi</taxon>
        <taxon>Fungi incertae sedis</taxon>
        <taxon>Chytridiomycota</taxon>
        <taxon>Chytridiomycota incertae sedis</taxon>
        <taxon>Chytridiomycetes</taxon>
        <taxon>Chytridiales</taxon>
        <taxon>Chytriomycetaceae</taxon>
        <taxon>Physocladia</taxon>
    </lineage>
</organism>
<accession>A0AAD5T393</accession>
<dbReference type="SMART" id="SM00322">
    <property type="entry name" value="KH"/>
    <property type="match status" value="3"/>
</dbReference>
<feature type="domain" description="K Homology" evidence="4">
    <location>
        <begin position="339"/>
        <end position="410"/>
    </location>
</feature>
<keyword evidence="6" id="KW-1185">Reference proteome</keyword>
<sequence>MNASTVVISTFKSVPISIYDCLWCEILAEKRNSTMSDISSAVERAKAVAAKLTAAAKAAGQLPDSIPASSYSIKRARDDDPPTSGYSKRENLYGSTPTPTTTASTFDANKRPRDDYNEIPISGYVPKQRAGLGSDDATNSFLAKLGLSGGMVSTKISREVNIPADMVGLIIGKGGETLKRIQAESGVAKIQFNQDRDSNEPTRITTLIGTEDECEKAAKMIDELVSNKVNGPGGFGGNIGVGGSHYGPKGTTVSMEVSGDRVGLVIGKGGETIRMLQAKTGAKITVIQDGNPRQGFKTVTIQGSDEQIEESKKMIEDIVAARVMVGSGVVQGYNNTPTGQEMEEVKVPNDRVGLVIGKGGESCKSIQYQFGVKLQFEQMPDANNERTIKVYGSSREAISGAIDAIFEKAGHVGHRGFVGGASASGVGMGMNPYANYGGYGGTSQGYSAATAGYGGATADPYSAMASQYALQTTDYSQYYDQSQAAAYYDPAAYAAYAQQAAAAQNGTTADESANAAAQTETTTGEAGGDEAANAAAWAAYYAYYAQYGGDPSQAAG</sequence>
<comment type="caution">
    <text evidence="5">The sequence shown here is derived from an EMBL/GenBank/DDBJ whole genome shotgun (WGS) entry which is preliminary data.</text>
</comment>
<dbReference type="CDD" id="cd00105">
    <property type="entry name" value="KH-I"/>
    <property type="match status" value="1"/>
</dbReference>
<keyword evidence="2" id="KW-0694">RNA-binding</keyword>
<dbReference type="PANTHER" id="PTHR10288">
    <property type="entry name" value="KH DOMAIN CONTAINING RNA BINDING PROTEIN"/>
    <property type="match status" value="1"/>
</dbReference>
<protein>
    <recommendedName>
        <fullName evidence="4">K Homology domain-containing protein</fullName>
    </recommendedName>
</protein>
<dbReference type="GO" id="GO:0003723">
    <property type="term" value="F:RNA binding"/>
    <property type="evidence" value="ECO:0007669"/>
    <property type="project" value="UniProtKB-UniRule"/>
</dbReference>
<feature type="domain" description="K Homology" evidence="4">
    <location>
        <begin position="154"/>
        <end position="226"/>
    </location>
</feature>
<evidence type="ECO:0000256" key="1">
    <source>
        <dbReference type="ARBA" id="ARBA00022737"/>
    </source>
</evidence>
<evidence type="ECO:0000256" key="2">
    <source>
        <dbReference type="PROSITE-ProRule" id="PRU00117"/>
    </source>
</evidence>
<dbReference type="SUPFAM" id="SSF54791">
    <property type="entry name" value="Eukaryotic type KH-domain (KH-domain type I)"/>
    <property type="match status" value="3"/>
</dbReference>
<keyword evidence="1" id="KW-0677">Repeat</keyword>
<name>A0AAD5T393_9FUNG</name>
<feature type="region of interest" description="Disordered" evidence="3">
    <location>
        <begin position="70"/>
        <end position="120"/>
    </location>
</feature>
<evidence type="ECO:0000313" key="5">
    <source>
        <dbReference type="EMBL" id="KAJ3125181.1"/>
    </source>
</evidence>
<dbReference type="AlphaFoldDB" id="A0AAD5T393"/>
<dbReference type="InterPro" id="IPR004087">
    <property type="entry name" value="KH_dom"/>
</dbReference>
<feature type="domain" description="K Homology" evidence="4">
    <location>
        <begin position="249"/>
        <end position="320"/>
    </location>
</feature>
<dbReference type="InterPro" id="IPR036612">
    <property type="entry name" value="KH_dom_type_1_sf"/>
</dbReference>
<reference evidence="5" key="1">
    <citation type="submission" date="2020-05" db="EMBL/GenBank/DDBJ databases">
        <title>Phylogenomic resolution of chytrid fungi.</title>
        <authorList>
            <person name="Stajich J.E."/>
            <person name="Amses K."/>
            <person name="Simmons R."/>
            <person name="Seto K."/>
            <person name="Myers J."/>
            <person name="Bonds A."/>
            <person name="Quandt C.A."/>
            <person name="Barry K."/>
            <person name="Liu P."/>
            <person name="Grigoriev I."/>
            <person name="Longcore J.E."/>
            <person name="James T.Y."/>
        </authorList>
    </citation>
    <scope>NUCLEOTIDE SEQUENCE</scope>
    <source>
        <strain evidence="5">JEL0513</strain>
    </source>
</reference>
<dbReference type="CDD" id="cd22398">
    <property type="entry name" value="KH-I_FUBP_rpt3"/>
    <property type="match status" value="1"/>
</dbReference>
<feature type="compositionally biased region" description="Low complexity" evidence="3">
    <location>
        <begin position="95"/>
        <end position="105"/>
    </location>
</feature>
<dbReference type="Proteomes" id="UP001211907">
    <property type="component" value="Unassembled WGS sequence"/>
</dbReference>
<dbReference type="Gene3D" id="3.30.1370.10">
    <property type="entry name" value="K Homology domain, type 1"/>
    <property type="match status" value="3"/>
</dbReference>